<comment type="function">
    <text evidence="7">Catalyzes the anaerobic formation of alpha-ketobutyrate and ammonia from threonine in a two-step reaction. The first step involved a dehydration of threonine and a production of enamine intermediates (aminocrotonate), which tautomerizes to its imine form (iminobutyrate). Both intermediates are unstable and short-lived. The second step is the nonenzymatic hydrolysis of the enamine/imine intermediates to form 2-ketobutyrate and free ammonia. In the low water environment of the cell, the second step is accelerated by RidA.</text>
</comment>
<evidence type="ECO:0000256" key="4">
    <source>
        <dbReference type="ARBA" id="ARBA00012096"/>
    </source>
</evidence>
<gene>
    <name evidence="10" type="ORF">L0C25_01225</name>
</gene>
<evidence type="ECO:0000256" key="6">
    <source>
        <dbReference type="ARBA" id="ARBA00023239"/>
    </source>
</evidence>
<dbReference type="PROSITE" id="PS00165">
    <property type="entry name" value="DEHYDRATASE_SER_THR"/>
    <property type="match status" value="1"/>
</dbReference>
<dbReference type="GO" id="GO:0006565">
    <property type="term" value="P:L-serine catabolic process"/>
    <property type="evidence" value="ECO:0007669"/>
    <property type="project" value="TreeGrafter"/>
</dbReference>
<dbReference type="EC" id="4.3.1.19" evidence="4"/>
<dbReference type="InterPro" id="IPR001926">
    <property type="entry name" value="TrpB-like_PALP"/>
</dbReference>
<dbReference type="Proteomes" id="UP001164390">
    <property type="component" value="Chromosome"/>
</dbReference>
<evidence type="ECO:0000256" key="3">
    <source>
        <dbReference type="ARBA" id="ARBA00010869"/>
    </source>
</evidence>
<evidence type="ECO:0000256" key="2">
    <source>
        <dbReference type="ARBA" id="ARBA00001933"/>
    </source>
</evidence>
<comment type="catalytic activity">
    <reaction evidence="1">
        <text>L-threonine = 2-oxobutanoate + NH4(+)</text>
        <dbReference type="Rhea" id="RHEA:22108"/>
        <dbReference type="ChEBI" id="CHEBI:16763"/>
        <dbReference type="ChEBI" id="CHEBI:28938"/>
        <dbReference type="ChEBI" id="CHEBI:57926"/>
        <dbReference type="EC" id="4.3.1.19"/>
    </reaction>
</comment>
<dbReference type="GO" id="GO:0009097">
    <property type="term" value="P:isoleucine biosynthetic process"/>
    <property type="evidence" value="ECO:0007669"/>
    <property type="project" value="TreeGrafter"/>
</dbReference>
<reference evidence="10" key="1">
    <citation type="submission" date="2022-01" db="EMBL/GenBank/DDBJ databases">
        <title>Nocardioidaceae gen. sp. A5X3R13.</title>
        <authorList>
            <person name="Lopez Marin M.A."/>
            <person name="Uhlik O."/>
        </authorList>
    </citation>
    <scope>NUCLEOTIDE SEQUENCE</scope>
    <source>
        <strain evidence="10">A5X3R13</strain>
    </source>
</reference>
<comment type="similarity">
    <text evidence="3">Belongs to the serine/threonine dehydratase family.</text>
</comment>
<feature type="domain" description="Tryptophan synthase beta chain-like PALP" evidence="9">
    <location>
        <begin position="19"/>
        <end position="308"/>
    </location>
</feature>
<dbReference type="GO" id="GO:0004794">
    <property type="term" value="F:threonine deaminase activity"/>
    <property type="evidence" value="ECO:0007669"/>
    <property type="project" value="UniProtKB-EC"/>
</dbReference>
<protein>
    <recommendedName>
        <fullName evidence="4">threonine ammonia-lyase</fullName>
        <ecNumber evidence="4">4.3.1.19</ecNumber>
    </recommendedName>
    <alternativeName>
        <fullName evidence="8">Threonine deaminase</fullName>
    </alternativeName>
</protein>
<keyword evidence="11" id="KW-1185">Reference proteome</keyword>
<comment type="cofactor">
    <cofactor evidence="2">
        <name>pyridoxal 5'-phosphate</name>
        <dbReference type="ChEBI" id="CHEBI:597326"/>
    </cofactor>
</comment>
<name>A0AA46YLM0_9ACTN</name>
<evidence type="ECO:0000256" key="5">
    <source>
        <dbReference type="ARBA" id="ARBA00022898"/>
    </source>
</evidence>
<dbReference type="GO" id="GO:0006567">
    <property type="term" value="P:L-threonine catabolic process"/>
    <property type="evidence" value="ECO:0007669"/>
    <property type="project" value="TreeGrafter"/>
</dbReference>
<dbReference type="FunFam" id="3.40.50.1100:FF:000005">
    <property type="entry name" value="Threonine dehydratase catabolic"/>
    <property type="match status" value="1"/>
</dbReference>
<dbReference type="GO" id="GO:0003941">
    <property type="term" value="F:L-serine ammonia-lyase activity"/>
    <property type="evidence" value="ECO:0007669"/>
    <property type="project" value="TreeGrafter"/>
</dbReference>
<keyword evidence="5" id="KW-0663">Pyridoxal phosphate</keyword>
<evidence type="ECO:0000256" key="1">
    <source>
        <dbReference type="ARBA" id="ARBA00001274"/>
    </source>
</evidence>
<dbReference type="InterPro" id="IPR036052">
    <property type="entry name" value="TrpB-like_PALP_sf"/>
</dbReference>
<proteinExistence type="inferred from homology"/>
<dbReference type="InterPro" id="IPR000634">
    <property type="entry name" value="Ser/Thr_deHydtase_PyrdxlP-BS"/>
</dbReference>
<evidence type="ECO:0000313" key="10">
    <source>
        <dbReference type="EMBL" id="UYM05729.1"/>
    </source>
</evidence>
<dbReference type="GO" id="GO:0030170">
    <property type="term" value="F:pyridoxal phosphate binding"/>
    <property type="evidence" value="ECO:0007669"/>
    <property type="project" value="InterPro"/>
</dbReference>
<dbReference type="RefSeq" id="WP_271634554.1">
    <property type="nucleotide sequence ID" value="NZ_CP094970.1"/>
</dbReference>
<evidence type="ECO:0000259" key="9">
    <source>
        <dbReference type="Pfam" id="PF00291"/>
    </source>
</evidence>
<dbReference type="Pfam" id="PF00291">
    <property type="entry name" value="PALP"/>
    <property type="match status" value="1"/>
</dbReference>
<dbReference type="Gene3D" id="3.40.50.1100">
    <property type="match status" value="2"/>
</dbReference>
<dbReference type="PANTHER" id="PTHR48078">
    <property type="entry name" value="THREONINE DEHYDRATASE, MITOCHONDRIAL-RELATED"/>
    <property type="match status" value="1"/>
</dbReference>
<evidence type="ECO:0000256" key="7">
    <source>
        <dbReference type="ARBA" id="ARBA00025527"/>
    </source>
</evidence>
<evidence type="ECO:0000256" key="8">
    <source>
        <dbReference type="ARBA" id="ARBA00031427"/>
    </source>
</evidence>
<dbReference type="CDD" id="cd01562">
    <property type="entry name" value="Thr-dehyd"/>
    <property type="match status" value="1"/>
</dbReference>
<dbReference type="NCBIfam" id="NF005292">
    <property type="entry name" value="PRK06815.1"/>
    <property type="match status" value="1"/>
</dbReference>
<dbReference type="PANTHER" id="PTHR48078:SF6">
    <property type="entry name" value="L-THREONINE DEHYDRATASE CATABOLIC TDCB"/>
    <property type="match status" value="1"/>
</dbReference>
<dbReference type="AlphaFoldDB" id="A0AA46YLM0"/>
<organism evidence="10 11">
    <name type="scientific">Solicola gregarius</name>
    <dbReference type="NCBI Taxonomy" id="2908642"/>
    <lineage>
        <taxon>Bacteria</taxon>
        <taxon>Bacillati</taxon>
        <taxon>Actinomycetota</taxon>
        <taxon>Actinomycetes</taxon>
        <taxon>Propionibacteriales</taxon>
        <taxon>Nocardioidaceae</taxon>
        <taxon>Solicola</taxon>
    </lineage>
</organism>
<dbReference type="InterPro" id="IPR050147">
    <property type="entry name" value="Ser/Thr_Dehydratase"/>
</dbReference>
<keyword evidence="6" id="KW-0456">Lyase</keyword>
<dbReference type="SUPFAM" id="SSF53686">
    <property type="entry name" value="Tryptophan synthase beta subunit-like PLP-dependent enzymes"/>
    <property type="match status" value="1"/>
</dbReference>
<dbReference type="EMBL" id="CP094970">
    <property type="protein sequence ID" value="UYM05729.1"/>
    <property type="molecule type" value="Genomic_DNA"/>
</dbReference>
<evidence type="ECO:0000313" key="11">
    <source>
        <dbReference type="Proteomes" id="UP001164390"/>
    </source>
</evidence>
<dbReference type="KEGG" id="sgrg:L0C25_01225"/>
<accession>A0AA46YLM0</accession>
<sequence length="321" mass="32605">MPDLDDLPARIDAARDRIAPYVRHTPHAPFPALSERFDADVRLKSEHLQVTGSFKARGALAKLTALDDDVRAAGVITASSGNHGLGVANALAALGGRGTVCVPSGASPVKAAGIRRLGAEVRTLGADAGETEVLAMEAAESEGLTYVSPYDDLDVISGQGTIGAEIVEQNPATDVVVVAVGGGGLVSGVATALKHRRPDVRVVGVSPANDAAMAASVEAGRIITVDAEPTLSDGTSGAVIPDAITFPLCQQLVDEWVLVSEDEIRDALRLVIDERHELIEGAAAAAVAGAVKIGDALAGRNVAIVSCGANIAAATLARALG</sequence>